<dbReference type="PROSITE" id="PS00648">
    <property type="entry name" value="RIBONUCLEASE_P"/>
    <property type="match status" value="1"/>
</dbReference>
<keyword evidence="3 7" id="KW-0540">Nuclease</keyword>
<dbReference type="NCBIfam" id="TIGR00188">
    <property type="entry name" value="rnpA"/>
    <property type="match status" value="1"/>
</dbReference>
<dbReference type="GO" id="GO:0030677">
    <property type="term" value="C:ribonuclease P complex"/>
    <property type="evidence" value="ECO:0007669"/>
    <property type="project" value="TreeGrafter"/>
</dbReference>
<dbReference type="GO" id="GO:0042781">
    <property type="term" value="F:3'-tRNA processing endoribonuclease activity"/>
    <property type="evidence" value="ECO:0007669"/>
    <property type="project" value="TreeGrafter"/>
</dbReference>
<keyword evidence="5 7" id="KW-0378">Hydrolase</keyword>
<dbReference type="AlphaFoldDB" id="A0A498R972"/>
<dbReference type="GO" id="GO:0001682">
    <property type="term" value="P:tRNA 5'-leader removal"/>
    <property type="evidence" value="ECO:0007669"/>
    <property type="project" value="UniProtKB-UniRule"/>
</dbReference>
<sequence length="120" mass="13791">MTTYRLCKQNLLRKNKNFQNVYKTGKSYANRLAVLYVVSNGTENRRIGFAAGKKLGSAVIRNRVKRLLREAYRLNQFQVTPGVDMVLVGRQVMVKADYEAVSKAFIDLCTRAKIWETDLK</sequence>
<comment type="catalytic activity">
    <reaction evidence="7">
        <text>Endonucleolytic cleavage of RNA, removing 5'-extranucleotides from tRNA precursor.</text>
        <dbReference type="EC" id="3.1.26.5"/>
    </reaction>
</comment>
<evidence type="ECO:0000256" key="1">
    <source>
        <dbReference type="ARBA" id="ARBA00002663"/>
    </source>
</evidence>
<evidence type="ECO:0000256" key="4">
    <source>
        <dbReference type="ARBA" id="ARBA00022759"/>
    </source>
</evidence>
<dbReference type="InterPro" id="IPR000100">
    <property type="entry name" value="RNase_P"/>
</dbReference>
<name>A0A498R972_9FIRM</name>
<dbReference type="GO" id="GO:0000049">
    <property type="term" value="F:tRNA binding"/>
    <property type="evidence" value="ECO:0007669"/>
    <property type="project" value="UniProtKB-UniRule"/>
</dbReference>
<dbReference type="EMBL" id="UPPP01000075">
    <property type="protein sequence ID" value="VBB07480.1"/>
    <property type="molecule type" value="Genomic_DNA"/>
</dbReference>
<evidence type="ECO:0000256" key="6">
    <source>
        <dbReference type="ARBA" id="ARBA00022884"/>
    </source>
</evidence>
<dbReference type="InterPro" id="IPR020539">
    <property type="entry name" value="RNase_P_CS"/>
</dbReference>
<comment type="function">
    <text evidence="1 7">RNaseP catalyzes the removal of the 5'-leader sequence from pre-tRNA to produce the mature 5'-terminus. It can also cleave other RNA substrates such as 4.5S RNA. The protein component plays an auxiliary but essential role in vivo by binding to the 5'-leader sequence and broadening the substrate specificity of the ribozyme.</text>
</comment>
<comment type="similarity">
    <text evidence="7">Belongs to the RnpA family.</text>
</comment>
<dbReference type="EC" id="3.1.26.5" evidence="7 8"/>
<dbReference type="InterPro" id="IPR020568">
    <property type="entry name" value="Ribosomal_Su5_D2-typ_SF"/>
</dbReference>
<evidence type="ECO:0000313" key="9">
    <source>
        <dbReference type="EMBL" id="VBB07480.1"/>
    </source>
</evidence>
<keyword evidence="2 7" id="KW-0819">tRNA processing</keyword>
<reference evidence="9 10" key="1">
    <citation type="submission" date="2018-06" db="EMBL/GenBank/DDBJ databases">
        <authorList>
            <person name="Strepis N."/>
        </authorList>
    </citation>
    <scope>NUCLEOTIDE SEQUENCE [LARGE SCALE GENOMIC DNA]</scope>
    <source>
        <strain evidence="9">LUCI</strain>
    </source>
</reference>
<organism evidence="9 10">
    <name type="scientific">Lucifera butyrica</name>
    <dbReference type="NCBI Taxonomy" id="1351585"/>
    <lineage>
        <taxon>Bacteria</taxon>
        <taxon>Bacillati</taxon>
        <taxon>Bacillota</taxon>
        <taxon>Negativicutes</taxon>
        <taxon>Veillonellales</taxon>
        <taxon>Veillonellaceae</taxon>
        <taxon>Lucifera</taxon>
    </lineage>
</organism>
<evidence type="ECO:0000256" key="7">
    <source>
        <dbReference type="HAMAP-Rule" id="MF_00227"/>
    </source>
</evidence>
<evidence type="ECO:0000256" key="8">
    <source>
        <dbReference type="NCBIfam" id="TIGR00188"/>
    </source>
</evidence>
<dbReference type="Pfam" id="PF00825">
    <property type="entry name" value="Ribonuclease_P"/>
    <property type="match status" value="1"/>
</dbReference>
<dbReference type="GO" id="GO:0004526">
    <property type="term" value="F:ribonuclease P activity"/>
    <property type="evidence" value="ECO:0007669"/>
    <property type="project" value="UniProtKB-UniRule"/>
</dbReference>
<dbReference type="InterPro" id="IPR014721">
    <property type="entry name" value="Ribsml_uS5_D2-typ_fold_subgr"/>
</dbReference>
<dbReference type="Proteomes" id="UP000277811">
    <property type="component" value="Unassembled WGS sequence"/>
</dbReference>
<accession>A0A498R972</accession>
<gene>
    <name evidence="7" type="primary">rnpA</name>
    <name evidence="9" type="ORF">LUCI_2729</name>
</gene>
<dbReference type="RefSeq" id="WP_122628415.1">
    <property type="nucleotide sequence ID" value="NZ_UPPP01000075.1"/>
</dbReference>
<comment type="subunit">
    <text evidence="7">Consists of a catalytic RNA component (M1 or rnpB) and a protein subunit.</text>
</comment>
<dbReference type="PANTHER" id="PTHR33992:SF1">
    <property type="entry name" value="RIBONUCLEASE P PROTEIN COMPONENT"/>
    <property type="match status" value="1"/>
</dbReference>
<evidence type="ECO:0000313" key="10">
    <source>
        <dbReference type="Proteomes" id="UP000277811"/>
    </source>
</evidence>
<keyword evidence="6 7" id="KW-0694">RNA-binding</keyword>
<evidence type="ECO:0000256" key="3">
    <source>
        <dbReference type="ARBA" id="ARBA00022722"/>
    </source>
</evidence>
<keyword evidence="4 7" id="KW-0255">Endonuclease</keyword>
<dbReference type="PANTHER" id="PTHR33992">
    <property type="entry name" value="RIBONUCLEASE P PROTEIN COMPONENT"/>
    <property type="match status" value="1"/>
</dbReference>
<dbReference type="OrthoDB" id="9810867at2"/>
<protein>
    <recommendedName>
        <fullName evidence="7 8">Ribonuclease P protein component</fullName>
        <shortName evidence="7">RNase P protein</shortName>
        <shortName evidence="7">RNaseP protein</shortName>
        <ecNumber evidence="7 8">3.1.26.5</ecNumber>
    </recommendedName>
    <alternativeName>
        <fullName evidence="7">Protein C5</fullName>
    </alternativeName>
</protein>
<dbReference type="Gene3D" id="3.30.230.10">
    <property type="match status" value="1"/>
</dbReference>
<dbReference type="HAMAP" id="MF_00227">
    <property type="entry name" value="RNase_P"/>
    <property type="match status" value="1"/>
</dbReference>
<evidence type="ECO:0000256" key="2">
    <source>
        <dbReference type="ARBA" id="ARBA00022694"/>
    </source>
</evidence>
<evidence type="ECO:0000256" key="5">
    <source>
        <dbReference type="ARBA" id="ARBA00022801"/>
    </source>
</evidence>
<keyword evidence="10" id="KW-1185">Reference proteome</keyword>
<proteinExistence type="inferred from homology"/>
<dbReference type="SUPFAM" id="SSF54211">
    <property type="entry name" value="Ribosomal protein S5 domain 2-like"/>
    <property type="match status" value="1"/>
</dbReference>